<evidence type="ECO:0000313" key="1">
    <source>
        <dbReference type="EMBL" id="KII70621.1"/>
    </source>
</evidence>
<comment type="caution">
    <text evidence="1">The sequence shown here is derived from an EMBL/GenBank/DDBJ whole genome shotgun (WGS) entry which is preliminary data.</text>
</comment>
<dbReference type="AlphaFoldDB" id="A0A0C2MTK3"/>
<reference evidence="1 2" key="1">
    <citation type="journal article" date="2014" name="Genome Biol. Evol.">
        <title>The genome of the myxosporean Thelohanellus kitauei shows adaptations to nutrient acquisition within its fish host.</title>
        <authorList>
            <person name="Yang Y."/>
            <person name="Xiong J."/>
            <person name="Zhou Z."/>
            <person name="Huo F."/>
            <person name="Miao W."/>
            <person name="Ran C."/>
            <person name="Liu Y."/>
            <person name="Zhang J."/>
            <person name="Feng J."/>
            <person name="Wang M."/>
            <person name="Wang M."/>
            <person name="Wang L."/>
            <person name="Yao B."/>
        </authorList>
    </citation>
    <scope>NUCLEOTIDE SEQUENCE [LARGE SCALE GENOMIC DNA]</scope>
    <source>
        <strain evidence="1">Wuqing</strain>
    </source>
</reference>
<accession>A0A0C2MTK3</accession>
<organism evidence="1 2">
    <name type="scientific">Thelohanellus kitauei</name>
    <name type="common">Myxosporean</name>
    <dbReference type="NCBI Taxonomy" id="669202"/>
    <lineage>
        <taxon>Eukaryota</taxon>
        <taxon>Metazoa</taxon>
        <taxon>Cnidaria</taxon>
        <taxon>Myxozoa</taxon>
        <taxon>Myxosporea</taxon>
        <taxon>Bivalvulida</taxon>
        <taxon>Platysporina</taxon>
        <taxon>Myxobolidae</taxon>
        <taxon>Thelohanellus</taxon>
    </lineage>
</organism>
<dbReference type="EMBL" id="JWZT01002010">
    <property type="protein sequence ID" value="KII70621.1"/>
    <property type="molecule type" value="Genomic_DNA"/>
</dbReference>
<name>A0A0C2MTK3_THEKT</name>
<dbReference type="Proteomes" id="UP000031668">
    <property type="component" value="Unassembled WGS sequence"/>
</dbReference>
<dbReference type="OrthoDB" id="7381979at2759"/>
<keyword evidence="2" id="KW-1185">Reference proteome</keyword>
<gene>
    <name evidence="1" type="ORF">RF11_06976</name>
</gene>
<proteinExistence type="predicted"/>
<evidence type="ECO:0000313" key="2">
    <source>
        <dbReference type="Proteomes" id="UP000031668"/>
    </source>
</evidence>
<sequence>MNSHSLKLKDLLYSDNYLAPGFTLTGDPNCPSAMCIVCGKNLANTAISFMKLKRHLKTRYFEVSDRNRRRLLVFKKFKISGKLKNLVILWQRLVQRYQITYQN</sequence>
<protein>
    <submittedName>
        <fullName evidence="1">Zinc finger BED domain-containing protein 5</fullName>
    </submittedName>
</protein>